<feature type="domain" description="AB hydrolase-1" evidence="1">
    <location>
        <begin position="7"/>
        <end position="159"/>
    </location>
</feature>
<dbReference type="PANTHER" id="PTHR37946:SF1">
    <property type="entry name" value="SLL1969 PROTEIN"/>
    <property type="match status" value="1"/>
</dbReference>
<dbReference type="Gene3D" id="3.40.50.1820">
    <property type="entry name" value="alpha/beta hydrolase"/>
    <property type="match status" value="1"/>
</dbReference>
<dbReference type="SUPFAM" id="SSF53474">
    <property type="entry name" value="alpha/beta-Hydrolases"/>
    <property type="match status" value="1"/>
</dbReference>
<organism evidence="2">
    <name type="scientific">hydrothermal vent metagenome</name>
    <dbReference type="NCBI Taxonomy" id="652676"/>
    <lineage>
        <taxon>unclassified sequences</taxon>
        <taxon>metagenomes</taxon>
        <taxon>ecological metagenomes</taxon>
    </lineage>
</organism>
<dbReference type="EMBL" id="UOFZ01000113">
    <property type="protein sequence ID" value="VAX13393.1"/>
    <property type="molecule type" value="Genomic_DNA"/>
</dbReference>
<reference evidence="2" key="1">
    <citation type="submission" date="2018-06" db="EMBL/GenBank/DDBJ databases">
        <authorList>
            <person name="Zhirakovskaya E."/>
        </authorList>
    </citation>
    <scope>NUCLEOTIDE SEQUENCE</scope>
</reference>
<proteinExistence type="predicted"/>
<protein>
    <recommendedName>
        <fullName evidence="1">AB hydrolase-1 domain-containing protein</fullName>
    </recommendedName>
</protein>
<accession>A0A3B1BMF7</accession>
<dbReference type="InterPro" id="IPR029058">
    <property type="entry name" value="AB_hydrolase_fold"/>
</dbReference>
<dbReference type="InterPro" id="IPR000073">
    <property type="entry name" value="AB_hydrolase_1"/>
</dbReference>
<dbReference type="AlphaFoldDB" id="A0A3B1BMF7"/>
<gene>
    <name evidence="2" type="ORF">MNBD_GAMMA24-2130</name>
</gene>
<dbReference type="Pfam" id="PF12697">
    <property type="entry name" value="Abhydrolase_6"/>
    <property type="match status" value="1"/>
</dbReference>
<name>A0A3B1BMF7_9ZZZZ</name>
<evidence type="ECO:0000313" key="2">
    <source>
        <dbReference type="EMBL" id="VAX13393.1"/>
    </source>
</evidence>
<evidence type="ECO:0000259" key="1">
    <source>
        <dbReference type="Pfam" id="PF12697"/>
    </source>
</evidence>
<dbReference type="PANTHER" id="PTHR37946">
    <property type="entry name" value="SLL1969 PROTEIN"/>
    <property type="match status" value="1"/>
</dbReference>
<sequence length="209" mass="23761">MRKRPPVVLVHGIWMTGIEMLWLRYRLHRCGYQTYSFHYPSLRRTPSENAASLNRFLKKIEADRIHLLAHSLGGIVLMHLFHRYPQQKPGRVVMLGTPAKGSELARRFYRKRGLRLLLGRACEQGLLGGAPDWPEERELGLIIGDRPLGMLAQLFGGPLEKPSDGTVRVAETRIEQALEVLCLPVTHFSMLADRRVAVAACRFLRAGKF</sequence>